<dbReference type="GO" id="GO:0016020">
    <property type="term" value="C:membrane"/>
    <property type="evidence" value="ECO:0007669"/>
    <property type="project" value="UniProtKB-SubCell"/>
</dbReference>
<comment type="subcellular location">
    <subcellularLocation>
        <location evidence="1">Membrane</location>
        <topology evidence="1">Single-pass type I membrane protein</topology>
    </subcellularLocation>
</comment>
<evidence type="ECO:0000256" key="8">
    <source>
        <dbReference type="ARBA" id="ARBA00023157"/>
    </source>
</evidence>
<protein>
    <submittedName>
        <fullName evidence="14">Uncharacterized protein</fullName>
    </submittedName>
</protein>
<feature type="domain" description="Fibronectin type-III" evidence="13">
    <location>
        <begin position="511"/>
        <end position="603"/>
    </location>
</feature>
<dbReference type="InterPro" id="IPR013783">
    <property type="entry name" value="Ig-like_fold"/>
</dbReference>
<dbReference type="SUPFAM" id="SSF49265">
    <property type="entry name" value="Fibronectin type III"/>
    <property type="match status" value="2"/>
</dbReference>
<dbReference type="CDD" id="cd00063">
    <property type="entry name" value="FN3"/>
    <property type="match status" value="3"/>
</dbReference>
<evidence type="ECO:0000256" key="2">
    <source>
        <dbReference type="ARBA" id="ARBA00022572"/>
    </source>
</evidence>
<feature type="chain" id="PRO_5018291549" evidence="11">
    <location>
        <begin position="31"/>
        <end position="871"/>
    </location>
</feature>
<dbReference type="PROSITE" id="PS50853">
    <property type="entry name" value="FN3"/>
    <property type="match status" value="3"/>
</dbReference>
<keyword evidence="4 11" id="KW-0732">Signal</keyword>
<evidence type="ECO:0000259" key="12">
    <source>
        <dbReference type="PROSITE" id="PS50070"/>
    </source>
</evidence>
<name>A0A3M6UCU9_POCDA</name>
<evidence type="ECO:0000256" key="10">
    <source>
        <dbReference type="SAM" id="Phobius"/>
    </source>
</evidence>
<dbReference type="Proteomes" id="UP000275408">
    <property type="component" value="Unassembled WGS sequence"/>
</dbReference>
<evidence type="ECO:0000256" key="4">
    <source>
        <dbReference type="ARBA" id="ARBA00022729"/>
    </source>
</evidence>
<dbReference type="Gene3D" id="2.40.20.10">
    <property type="entry name" value="Plasminogen Kringle 4"/>
    <property type="match status" value="1"/>
</dbReference>
<evidence type="ECO:0000259" key="13">
    <source>
        <dbReference type="PROSITE" id="PS50853"/>
    </source>
</evidence>
<dbReference type="InterPro" id="IPR038178">
    <property type="entry name" value="Kringle_sf"/>
</dbReference>
<keyword evidence="8" id="KW-1015">Disulfide bond</keyword>
<comment type="caution">
    <text evidence="14">The sequence shown here is derived from an EMBL/GenBank/DDBJ whole genome shotgun (WGS) entry which is preliminary data.</text>
</comment>
<feature type="domain" description="Fibronectin type-III" evidence="13">
    <location>
        <begin position="412"/>
        <end position="507"/>
    </location>
</feature>
<gene>
    <name evidence="14" type="ORF">pdam_00010309</name>
</gene>
<dbReference type="InterPro" id="IPR036116">
    <property type="entry name" value="FN3_sf"/>
</dbReference>
<dbReference type="InterPro" id="IPR036790">
    <property type="entry name" value="Frizzled_dom_sf"/>
</dbReference>
<dbReference type="PANTHER" id="PTHR46957">
    <property type="entry name" value="CYTOKINE RECEPTOR"/>
    <property type="match status" value="1"/>
</dbReference>
<reference evidence="14 15" key="1">
    <citation type="journal article" date="2018" name="Sci. Rep.">
        <title>Comparative analysis of the Pocillopora damicornis genome highlights role of immune system in coral evolution.</title>
        <authorList>
            <person name="Cunning R."/>
            <person name="Bay R.A."/>
            <person name="Gillette P."/>
            <person name="Baker A.C."/>
            <person name="Traylor-Knowles N."/>
        </authorList>
    </citation>
    <scope>NUCLEOTIDE SEQUENCE [LARGE SCALE GENOMIC DNA]</scope>
    <source>
        <strain evidence="14">RSMAS</strain>
        <tissue evidence="14">Whole animal</tissue>
    </source>
</reference>
<evidence type="ECO:0000313" key="15">
    <source>
        <dbReference type="Proteomes" id="UP000275408"/>
    </source>
</evidence>
<dbReference type="SUPFAM" id="SSF57440">
    <property type="entry name" value="Kringle-like"/>
    <property type="match status" value="1"/>
</dbReference>
<evidence type="ECO:0000256" key="3">
    <source>
        <dbReference type="ARBA" id="ARBA00022692"/>
    </source>
</evidence>
<feature type="domain" description="Fibronectin type-III" evidence="13">
    <location>
        <begin position="313"/>
        <end position="407"/>
    </location>
</feature>
<dbReference type="PANTHER" id="PTHR46957:SF6">
    <property type="entry name" value="PROTEIN-TYROSINE-PHOSPHATASE"/>
    <property type="match status" value="1"/>
</dbReference>
<dbReference type="AlphaFoldDB" id="A0A3M6UCU9"/>
<comment type="caution">
    <text evidence="9">Lacks conserved residue(s) required for the propagation of feature annotation.</text>
</comment>
<evidence type="ECO:0000256" key="11">
    <source>
        <dbReference type="SAM" id="SignalP"/>
    </source>
</evidence>
<organism evidence="14 15">
    <name type="scientific">Pocillopora damicornis</name>
    <name type="common">Cauliflower coral</name>
    <name type="synonym">Millepora damicornis</name>
    <dbReference type="NCBI Taxonomy" id="46731"/>
    <lineage>
        <taxon>Eukaryota</taxon>
        <taxon>Metazoa</taxon>
        <taxon>Cnidaria</taxon>
        <taxon>Anthozoa</taxon>
        <taxon>Hexacorallia</taxon>
        <taxon>Scleractinia</taxon>
        <taxon>Astrocoeniina</taxon>
        <taxon>Pocilloporidae</taxon>
        <taxon>Pocillopora</taxon>
    </lineage>
</organism>
<sequence length="871" mass="98063">MMFSQTISTQCVGITILIVAVLEGASSADANATRANECLPATTGNRTKRSAVSNGLLRVPYQLSFPNGYCKHILGYQPVYGRYLAELSKNERKMNQFQTAKNFVLRTRNSTGNIKYQKSIDNSFNVRQSCLDMVDDVYCHHYFKRFYIDTNPQFVCREACTKMFYHDCDREYKIVLKFTEERQNTFYPFYFDIIDCTRLPSRNESSQCYTPDKIRDKLDVLESEDCFYGDGRGYRGNKSVTTSGFSCQAWDSQCPHKHNINGHLYQAINNSGNFCRNPGGFAKGGPWCFTTNRTVRWEHCDVPRCPKRPPSSPPVNFHGHNVSATSIFFSWGDVPKPSANGVLLGYHASCKAVKSSDSYFAEFLPEEHHWQLKGLKTFANYSCWLRAYNNYGNGTWSEELVISTDDAAPAAPPHYLSARNLSSTSLQVQWDPIPFGFRNGKILQYQVKYSQYSLTKQRVFTTNYTKKRSLTLVNLKKYKKYLIEVSGMTRKGFGPPVSTVVQTDEDVPDRPPSDITVSGLSSKVIKIIWGPVPQDFTNGEILGYRVLYNDTSVAKNTSVSSNQTSVEIHGLKPNTSYNFHVLAFTAKGDGVKSAAYLAKTLSEKSNSGPSSRSSQGSNVGIIASSAFAGSIAFGAVFLMVYFFRKKRIAAVNNDGENGIGCPVTPYAVSSVNWLENVINTQVHGYETIDDDNVPCSNGRPRYININPDGSLNLPPHLRDMVIHFEQLYENTSYKQLRRFGRRRSLGGAEDRLGHPIYDRLQRAISSNTPSQGGGCRQQVQATITPTKQHRENHSVDLGELRRFAKDLQSDMEMTEVVSTKTQKRRRHFSVDLGQVREFIALTEINSSAEEENNALTYKPKMKQTNDNEALC</sequence>
<keyword evidence="7 10" id="KW-0472">Membrane</keyword>
<dbReference type="SMART" id="SM00130">
    <property type="entry name" value="KR"/>
    <property type="match status" value="1"/>
</dbReference>
<dbReference type="Pfam" id="PF00041">
    <property type="entry name" value="fn3"/>
    <property type="match status" value="3"/>
</dbReference>
<evidence type="ECO:0000256" key="9">
    <source>
        <dbReference type="PROSITE-ProRule" id="PRU00121"/>
    </source>
</evidence>
<evidence type="ECO:0000256" key="6">
    <source>
        <dbReference type="ARBA" id="ARBA00022989"/>
    </source>
</evidence>
<dbReference type="STRING" id="46731.A0A3M6UCU9"/>
<accession>A0A3M6UCU9</accession>
<dbReference type="Gene3D" id="1.10.2000.10">
    <property type="entry name" value="Frizzled cysteine-rich domain"/>
    <property type="match status" value="1"/>
</dbReference>
<keyword evidence="2 9" id="KW-0420">Kringle</keyword>
<dbReference type="InterPro" id="IPR000001">
    <property type="entry name" value="Kringle"/>
</dbReference>
<feature type="domain" description="Kringle" evidence="12">
    <location>
        <begin position="225"/>
        <end position="305"/>
    </location>
</feature>
<feature type="signal peptide" evidence="11">
    <location>
        <begin position="1"/>
        <end position="30"/>
    </location>
</feature>
<dbReference type="PRINTS" id="PR00014">
    <property type="entry name" value="FNTYPEIII"/>
</dbReference>
<dbReference type="Gene3D" id="2.60.40.10">
    <property type="entry name" value="Immunoglobulins"/>
    <property type="match status" value="3"/>
</dbReference>
<dbReference type="OrthoDB" id="6244967at2759"/>
<evidence type="ECO:0000256" key="1">
    <source>
        <dbReference type="ARBA" id="ARBA00004479"/>
    </source>
</evidence>
<dbReference type="SMART" id="SM00060">
    <property type="entry name" value="FN3"/>
    <property type="match status" value="3"/>
</dbReference>
<dbReference type="InterPro" id="IPR013806">
    <property type="entry name" value="Kringle-like"/>
</dbReference>
<evidence type="ECO:0000256" key="7">
    <source>
        <dbReference type="ARBA" id="ARBA00023136"/>
    </source>
</evidence>
<dbReference type="InterPro" id="IPR050713">
    <property type="entry name" value="RTP_Phos/Ushers"/>
</dbReference>
<evidence type="ECO:0000313" key="14">
    <source>
        <dbReference type="EMBL" id="RMX51527.1"/>
    </source>
</evidence>
<dbReference type="OMA" id="HASCKAV"/>
<dbReference type="Pfam" id="PF00051">
    <property type="entry name" value="Kringle"/>
    <property type="match status" value="1"/>
</dbReference>
<feature type="transmembrane region" description="Helical" evidence="10">
    <location>
        <begin position="619"/>
        <end position="643"/>
    </location>
</feature>
<proteinExistence type="predicted"/>
<dbReference type="InterPro" id="IPR003961">
    <property type="entry name" value="FN3_dom"/>
</dbReference>
<dbReference type="EMBL" id="RCHS01001758">
    <property type="protein sequence ID" value="RMX51527.1"/>
    <property type="molecule type" value="Genomic_DNA"/>
</dbReference>
<dbReference type="FunFam" id="2.60.40.10:FF:000093">
    <property type="entry name" value="Down syndrome cell adhesion molecule, isoform B"/>
    <property type="match status" value="1"/>
</dbReference>
<keyword evidence="15" id="KW-1185">Reference proteome</keyword>
<dbReference type="PROSITE" id="PS50070">
    <property type="entry name" value="KRINGLE_2"/>
    <property type="match status" value="1"/>
</dbReference>
<dbReference type="PRINTS" id="PR00018">
    <property type="entry name" value="KRINGLE"/>
</dbReference>
<evidence type="ECO:0000256" key="5">
    <source>
        <dbReference type="ARBA" id="ARBA00022737"/>
    </source>
</evidence>
<dbReference type="FunFam" id="2.60.40.10:FF:000028">
    <property type="entry name" value="Neuronal cell adhesion molecule"/>
    <property type="match status" value="1"/>
</dbReference>
<keyword evidence="6 10" id="KW-1133">Transmembrane helix</keyword>
<keyword evidence="3 10" id="KW-0812">Transmembrane</keyword>
<dbReference type="CDD" id="cd00108">
    <property type="entry name" value="KR"/>
    <property type="match status" value="1"/>
</dbReference>
<keyword evidence="5" id="KW-0677">Repeat</keyword>